<feature type="compositionally biased region" description="Low complexity" evidence="1">
    <location>
        <begin position="539"/>
        <end position="553"/>
    </location>
</feature>
<organism evidence="3 4">
    <name type="scientific">Hypsibius exemplaris</name>
    <name type="common">Freshwater tardigrade</name>
    <dbReference type="NCBI Taxonomy" id="2072580"/>
    <lineage>
        <taxon>Eukaryota</taxon>
        <taxon>Metazoa</taxon>
        <taxon>Ecdysozoa</taxon>
        <taxon>Tardigrada</taxon>
        <taxon>Eutardigrada</taxon>
        <taxon>Parachela</taxon>
        <taxon>Hypsibioidea</taxon>
        <taxon>Hypsibiidae</taxon>
        <taxon>Hypsibius</taxon>
    </lineage>
</organism>
<dbReference type="InterPro" id="IPR006020">
    <property type="entry name" value="PTB/PI_dom"/>
</dbReference>
<dbReference type="EMBL" id="MTYJ01000003">
    <property type="protein sequence ID" value="OQV25177.1"/>
    <property type="molecule type" value="Genomic_DNA"/>
</dbReference>
<dbReference type="SMART" id="SM00462">
    <property type="entry name" value="PTB"/>
    <property type="match status" value="1"/>
</dbReference>
<dbReference type="AlphaFoldDB" id="A0A1W0XCE1"/>
<name>A0A1W0XCE1_HYPEX</name>
<feature type="region of interest" description="Disordered" evidence="1">
    <location>
        <begin position="279"/>
        <end position="385"/>
    </location>
</feature>
<dbReference type="Proteomes" id="UP000192578">
    <property type="component" value="Unassembled WGS sequence"/>
</dbReference>
<feature type="domain" description="PID" evidence="2">
    <location>
        <begin position="3"/>
        <end position="172"/>
    </location>
</feature>
<evidence type="ECO:0000259" key="2">
    <source>
        <dbReference type="SMART" id="SM00462"/>
    </source>
</evidence>
<feature type="compositionally biased region" description="Low complexity" evidence="1">
    <location>
        <begin position="306"/>
        <end position="320"/>
    </location>
</feature>
<dbReference type="SUPFAM" id="SSF50729">
    <property type="entry name" value="PH domain-like"/>
    <property type="match status" value="1"/>
</dbReference>
<dbReference type="PANTHER" id="PTHR21219:SF3">
    <property type="entry name" value="FI19613P1"/>
    <property type="match status" value="1"/>
</dbReference>
<accession>A0A1W0XCE1</accession>
<reference evidence="4" key="1">
    <citation type="submission" date="2017-01" db="EMBL/GenBank/DDBJ databases">
        <title>Comparative genomics of anhydrobiosis in the tardigrade Hypsibius dujardini.</title>
        <authorList>
            <person name="Yoshida Y."/>
            <person name="Koutsovoulos G."/>
            <person name="Laetsch D."/>
            <person name="Stevens L."/>
            <person name="Kumar S."/>
            <person name="Horikawa D."/>
            <person name="Ishino K."/>
            <person name="Komine S."/>
            <person name="Tomita M."/>
            <person name="Blaxter M."/>
            <person name="Arakawa K."/>
        </authorList>
    </citation>
    <scope>NUCLEOTIDE SEQUENCE [LARGE SCALE GENOMIC DNA]</scope>
    <source>
        <strain evidence="4">Z151</strain>
    </source>
</reference>
<gene>
    <name evidence="3" type="ORF">BV898_00866</name>
</gene>
<keyword evidence="4" id="KW-1185">Reference proteome</keyword>
<protein>
    <recommendedName>
        <fullName evidence="2">PID domain-containing protein</fullName>
    </recommendedName>
</protein>
<feature type="compositionally biased region" description="Polar residues" evidence="1">
    <location>
        <begin position="361"/>
        <end position="380"/>
    </location>
</feature>
<dbReference type="PANTHER" id="PTHR21219">
    <property type="entry name" value="FI19613P1"/>
    <property type="match status" value="1"/>
</dbReference>
<sequence>MATPLCRCRVLYLGCAVPKVTKDGLQGIQDPLTDIYPDGGAADATGIDAWLSVWSNGILLEYLDSTGITVTKFMPVDTLHYCAAVRFVEVNSISAASSTSELVAMRFFPLDHPRATPTSNHHPPLFACIMRRTSGIKVLECHGFICKNEIAANALVKACFHAYSDSMNLRLYTDFTPHMIPVIIPKKKSIFKFGKKSRSKSIGPTLIPVHPVPMQQLVRSPSPSVNLDPYGYNRVYEWRTPTPRPVYLSAAPTPMFLQQQQPGQPVPAGDYRYINTEIPSSSSQYHDNPNRKHQLQHQSSQRAVWSSAGGSSSTGGSANGDVTYLYGSPAPPRTRQHSRVSSRGEDIYADIVLPKHRSRAKSPSQQDAYRSAMTSYQTPVSGPPREQYYEATTIERRKNGPNGTGNNIRSHKVDVENVSYHRNSSASVNNSAPTPAPYMNELERTLSNNGQHLHTSTTDGLGGGGGGRDSDRKLSTFKRYESMPELSHHSAPVKGAGVAASSYAVPPPLPAMKRREQRDLADVMNGMHLNGSAGSGDRTPASTPSSTPALSLSDYREPRKGASPMIPEADYHM</sequence>
<feature type="region of interest" description="Disordered" evidence="1">
    <location>
        <begin position="450"/>
        <end position="473"/>
    </location>
</feature>
<evidence type="ECO:0000256" key="1">
    <source>
        <dbReference type="SAM" id="MobiDB-lite"/>
    </source>
</evidence>
<dbReference type="OrthoDB" id="10007483at2759"/>
<evidence type="ECO:0000313" key="4">
    <source>
        <dbReference type="Proteomes" id="UP000192578"/>
    </source>
</evidence>
<feature type="region of interest" description="Disordered" evidence="1">
    <location>
        <begin position="526"/>
        <end position="573"/>
    </location>
</feature>
<proteinExistence type="predicted"/>
<evidence type="ECO:0000313" key="3">
    <source>
        <dbReference type="EMBL" id="OQV25177.1"/>
    </source>
</evidence>
<comment type="caution">
    <text evidence="3">The sequence shown here is derived from an EMBL/GenBank/DDBJ whole genome shotgun (WGS) entry which is preliminary data.</text>
</comment>